<dbReference type="EMBL" id="JXTC01000004">
    <property type="protein sequence ID" value="POO02631.1"/>
    <property type="molecule type" value="Genomic_DNA"/>
</dbReference>
<dbReference type="InParanoid" id="A0A2P5FXW0"/>
<gene>
    <name evidence="1" type="ORF">TorRG33x02_016170</name>
</gene>
<proteinExistence type="predicted"/>
<accession>A0A2P5FXW0</accession>
<keyword evidence="2" id="KW-1185">Reference proteome</keyword>
<evidence type="ECO:0000313" key="2">
    <source>
        <dbReference type="Proteomes" id="UP000237000"/>
    </source>
</evidence>
<comment type="caution">
    <text evidence="1">The sequence shown here is derived from an EMBL/GenBank/DDBJ whole genome shotgun (WGS) entry which is preliminary data.</text>
</comment>
<dbReference type="Proteomes" id="UP000237000">
    <property type="component" value="Unassembled WGS sequence"/>
</dbReference>
<name>A0A2P5FXW0_TREOI</name>
<reference evidence="2" key="1">
    <citation type="submission" date="2016-06" db="EMBL/GenBank/DDBJ databases">
        <title>Parallel loss of symbiosis genes in relatives of nitrogen-fixing non-legume Parasponia.</title>
        <authorList>
            <person name="Van Velzen R."/>
            <person name="Holmer R."/>
            <person name="Bu F."/>
            <person name="Rutten L."/>
            <person name="Van Zeijl A."/>
            <person name="Liu W."/>
            <person name="Santuari L."/>
            <person name="Cao Q."/>
            <person name="Sharma T."/>
            <person name="Shen D."/>
            <person name="Roswanjaya Y."/>
            <person name="Wardhani T."/>
            <person name="Kalhor M.S."/>
            <person name="Jansen J."/>
            <person name="Van den Hoogen J."/>
            <person name="Gungor B."/>
            <person name="Hartog M."/>
            <person name="Hontelez J."/>
            <person name="Verver J."/>
            <person name="Yang W.-C."/>
            <person name="Schijlen E."/>
            <person name="Repin R."/>
            <person name="Schilthuizen M."/>
            <person name="Schranz E."/>
            <person name="Heidstra R."/>
            <person name="Miyata K."/>
            <person name="Fedorova E."/>
            <person name="Kohlen W."/>
            <person name="Bisseling T."/>
            <person name="Smit S."/>
            <person name="Geurts R."/>
        </authorList>
    </citation>
    <scope>NUCLEOTIDE SEQUENCE [LARGE SCALE GENOMIC DNA]</scope>
    <source>
        <strain evidence="2">cv. RG33-2</strain>
    </source>
</reference>
<sequence>MREVVRGEVVEPEDAIDIADAVVDDEFEEFYGFEFEGDDRAEGLGVREEGSIVREREGDWFRGDLYVTGSSAVKSIKTNYF</sequence>
<dbReference type="AlphaFoldDB" id="A0A2P5FXW0"/>
<dbReference type="OrthoDB" id="10550249at2759"/>
<evidence type="ECO:0000313" key="1">
    <source>
        <dbReference type="EMBL" id="POO02631.1"/>
    </source>
</evidence>
<protein>
    <submittedName>
        <fullName evidence="1">Uncharacterized protein</fullName>
    </submittedName>
</protein>
<organism evidence="1 2">
    <name type="scientific">Trema orientale</name>
    <name type="common">Charcoal tree</name>
    <name type="synonym">Celtis orientalis</name>
    <dbReference type="NCBI Taxonomy" id="63057"/>
    <lineage>
        <taxon>Eukaryota</taxon>
        <taxon>Viridiplantae</taxon>
        <taxon>Streptophyta</taxon>
        <taxon>Embryophyta</taxon>
        <taxon>Tracheophyta</taxon>
        <taxon>Spermatophyta</taxon>
        <taxon>Magnoliopsida</taxon>
        <taxon>eudicotyledons</taxon>
        <taxon>Gunneridae</taxon>
        <taxon>Pentapetalae</taxon>
        <taxon>rosids</taxon>
        <taxon>fabids</taxon>
        <taxon>Rosales</taxon>
        <taxon>Cannabaceae</taxon>
        <taxon>Trema</taxon>
    </lineage>
</organism>